<evidence type="ECO:0000313" key="3">
    <source>
        <dbReference type="Proteomes" id="UP000335636"/>
    </source>
</evidence>
<organism evidence="2 3">
    <name type="scientific">Marmota monax</name>
    <name type="common">Woodchuck</name>
    <dbReference type="NCBI Taxonomy" id="9995"/>
    <lineage>
        <taxon>Eukaryota</taxon>
        <taxon>Metazoa</taxon>
        <taxon>Chordata</taxon>
        <taxon>Craniata</taxon>
        <taxon>Vertebrata</taxon>
        <taxon>Euteleostomi</taxon>
        <taxon>Mammalia</taxon>
        <taxon>Eutheria</taxon>
        <taxon>Euarchontoglires</taxon>
        <taxon>Glires</taxon>
        <taxon>Rodentia</taxon>
        <taxon>Sciuromorpha</taxon>
        <taxon>Sciuridae</taxon>
        <taxon>Xerinae</taxon>
        <taxon>Marmotini</taxon>
        <taxon>Marmota</taxon>
    </lineage>
</organism>
<gene>
    <name evidence="1" type="ORF">GHT09_009758</name>
    <name evidence="2" type="ORF">MONAX_5E047469</name>
</gene>
<evidence type="ECO:0000313" key="2">
    <source>
        <dbReference type="EMBL" id="VTJ89342.1"/>
    </source>
</evidence>
<evidence type="ECO:0008006" key="4">
    <source>
        <dbReference type="Google" id="ProtNLM"/>
    </source>
</evidence>
<keyword evidence="3" id="KW-1185">Reference proteome</keyword>
<protein>
    <recommendedName>
        <fullName evidence="4">Ig-like domain-containing protein</fullName>
    </recommendedName>
</protein>
<evidence type="ECO:0000313" key="1">
    <source>
        <dbReference type="EMBL" id="KAF7479114.1"/>
    </source>
</evidence>
<dbReference type="Proteomes" id="UP000662637">
    <property type="component" value="Unassembled WGS sequence"/>
</dbReference>
<dbReference type="AlphaFoldDB" id="A0A5E4D845"/>
<dbReference type="InterPro" id="IPR013783">
    <property type="entry name" value="Ig-like_fold"/>
</dbReference>
<dbReference type="EMBL" id="WJEC01001321">
    <property type="protein sequence ID" value="KAF7479114.1"/>
    <property type="molecule type" value="Genomic_DNA"/>
</dbReference>
<dbReference type="Proteomes" id="UP000335636">
    <property type="component" value="Unassembled WGS sequence"/>
</dbReference>
<dbReference type="Gene3D" id="2.60.40.10">
    <property type="entry name" value="Immunoglobulins"/>
    <property type="match status" value="1"/>
</dbReference>
<accession>A0A5E4D845</accession>
<proteinExistence type="predicted"/>
<reference evidence="1" key="2">
    <citation type="submission" date="2020-08" db="EMBL/GenBank/DDBJ databases">
        <authorList>
            <person name="Shumante A."/>
            <person name="Zimin A.V."/>
            <person name="Puiu D."/>
            <person name="Salzberg S.L."/>
        </authorList>
    </citation>
    <scope>NUCLEOTIDE SEQUENCE</scope>
    <source>
        <strain evidence="1">WC2-LM</strain>
        <tissue evidence="1">Liver</tissue>
    </source>
</reference>
<sequence length="110" mass="12059">MCYLNAPPLLLFYRIILDGTGRIQIKNPTRKEQGIYECSVANHLGSDVESSSVLYAEAPVILSVERNITKPEHNHLSIVVGGIVEAALQANVTIRCPVKGKHGCFQWEGA</sequence>
<dbReference type="EMBL" id="CABDUW010003517">
    <property type="protein sequence ID" value="VTJ89342.1"/>
    <property type="molecule type" value="Genomic_DNA"/>
</dbReference>
<name>A0A5E4D845_MARMO</name>
<dbReference type="SUPFAM" id="SSF48726">
    <property type="entry name" value="Immunoglobulin"/>
    <property type="match status" value="1"/>
</dbReference>
<reference evidence="2 3" key="1">
    <citation type="submission" date="2019-04" db="EMBL/GenBank/DDBJ databases">
        <authorList>
            <person name="Alioto T."/>
            <person name="Alioto T."/>
        </authorList>
    </citation>
    <scope>NUCLEOTIDE SEQUENCE [LARGE SCALE GENOMIC DNA]</scope>
</reference>
<dbReference type="InterPro" id="IPR036179">
    <property type="entry name" value="Ig-like_dom_sf"/>
</dbReference>